<dbReference type="GO" id="GO:0000287">
    <property type="term" value="F:magnesium ion binding"/>
    <property type="evidence" value="ECO:0007669"/>
    <property type="project" value="InterPro"/>
</dbReference>
<dbReference type="GO" id="GO:0006310">
    <property type="term" value="P:DNA recombination"/>
    <property type="evidence" value="ECO:0007669"/>
    <property type="project" value="InterPro"/>
</dbReference>
<organism evidence="1 2">
    <name type="scientific">Curtobacterium citreum</name>
    <dbReference type="NCBI Taxonomy" id="2036"/>
    <lineage>
        <taxon>Bacteria</taxon>
        <taxon>Bacillati</taxon>
        <taxon>Actinomycetota</taxon>
        <taxon>Actinomycetes</taxon>
        <taxon>Micrococcales</taxon>
        <taxon>Microbacteriaceae</taxon>
        <taxon>Curtobacterium</taxon>
    </lineage>
</organism>
<dbReference type="SUPFAM" id="SSF103084">
    <property type="entry name" value="Holliday junction resolvase RusA"/>
    <property type="match status" value="1"/>
</dbReference>
<dbReference type="GO" id="GO:0006281">
    <property type="term" value="P:DNA repair"/>
    <property type="evidence" value="ECO:0007669"/>
    <property type="project" value="InterPro"/>
</dbReference>
<reference evidence="1 2" key="1">
    <citation type="submission" date="2020-05" db="EMBL/GenBank/DDBJ databases">
        <title>Genome Sequencing of Type Strains.</title>
        <authorList>
            <person name="Lemaire J.F."/>
            <person name="Inderbitzin P."/>
            <person name="Gregorio O.A."/>
            <person name="Collins S.B."/>
            <person name="Wespe N."/>
            <person name="Knight-Connoni V."/>
        </authorList>
    </citation>
    <scope>NUCLEOTIDE SEQUENCE [LARGE SCALE GENOMIC DNA]</scope>
    <source>
        <strain evidence="1 2">DSM 20512</strain>
    </source>
</reference>
<dbReference type="EMBL" id="JABMCG010000095">
    <property type="protein sequence ID" value="NUU27936.1"/>
    <property type="molecule type" value="Genomic_DNA"/>
</dbReference>
<name>A0A850DQY3_9MICO</name>
<accession>A0A850DQY3</accession>
<gene>
    <name evidence="1" type="ORF">HP467_07400</name>
</gene>
<evidence type="ECO:0000313" key="1">
    <source>
        <dbReference type="EMBL" id="NUU27936.1"/>
    </source>
</evidence>
<evidence type="ECO:0000313" key="2">
    <source>
        <dbReference type="Proteomes" id="UP000539146"/>
    </source>
</evidence>
<dbReference type="InterPro" id="IPR036614">
    <property type="entry name" value="RusA-like_sf"/>
</dbReference>
<dbReference type="RefSeq" id="WP_175325767.1">
    <property type="nucleotide sequence ID" value="NZ_BAAAWP010000001.1"/>
</dbReference>
<proteinExistence type="predicted"/>
<dbReference type="AlphaFoldDB" id="A0A850DQY3"/>
<sequence>MPEQLPPPLPGLDDVETGRWTLVLPYETPPLTANQRIHFMARSRHVKTLRGTAAMLARAAHIPELPACRVTLTWFVQTRHRRDADNVVPTLKAACDGLVDAGIVPDDTPKLMAKLMPVITHRPGVRQSLELLIEAVPA</sequence>
<comment type="caution">
    <text evidence="1">The sequence shown here is derived from an EMBL/GenBank/DDBJ whole genome shotgun (WGS) entry which is preliminary data.</text>
</comment>
<protein>
    <submittedName>
        <fullName evidence="1">Uncharacterized protein</fullName>
    </submittedName>
</protein>
<dbReference type="Proteomes" id="UP000539146">
    <property type="component" value="Unassembled WGS sequence"/>
</dbReference>
<dbReference type="Gene3D" id="3.30.1330.70">
    <property type="entry name" value="Holliday junction resolvase RusA"/>
    <property type="match status" value="1"/>
</dbReference>